<name>A0A9P1KFG6_9CYAN</name>
<dbReference type="Proteomes" id="UP000032946">
    <property type="component" value="Chromosome"/>
</dbReference>
<dbReference type="InterPro" id="IPR006119">
    <property type="entry name" value="Resolv_N"/>
</dbReference>
<dbReference type="InterPro" id="IPR051491">
    <property type="entry name" value="Recombinase/Transposase-rel"/>
</dbReference>
<evidence type="ECO:0000313" key="4">
    <source>
        <dbReference type="Proteomes" id="UP000032946"/>
    </source>
</evidence>
<dbReference type="PROSITE" id="PS00397">
    <property type="entry name" value="RECOMBINASES_1"/>
    <property type="match status" value="1"/>
</dbReference>
<dbReference type="PROSITE" id="PS51736">
    <property type="entry name" value="RECOMBINASES_3"/>
    <property type="match status" value="1"/>
</dbReference>
<feature type="domain" description="Resolvase/invertase-type recombinase catalytic" evidence="2">
    <location>
        <begin position="53"/>
        <end position="83"/>
    </location>
</feature>
<dbReference type="InterPro" id="IPR006118">
    <property type="entry name" value="Recombinase_CS"/>
</dbReference>
<dbReference type="EMBL" id="FO818640">
    <property type="protein sequence ID" value="CDM95791.1"/>
    <property type="molecule type" value="Genomic_DNA"/>
</dbReference>
<accession>A0A9P1KFG6</accession>
<sequence length="83" mass="9605">MQTTTITGVKVPKYVTPSVATWRRWKKLGAIKAVRTVGNQRRYIIEEAEKQKPIVCYARVSTHSQKDDLIRQAEFLRRAYPTA</sequence>
<proteinExistence type="predicted"/>
<evidence type="ECO:0000256" key="1">
    <source>
        <dbReference type="PROSITE-ProRule" id="PRU10137"/>
    </source>
</evidence>
<gene>
    <name evidence="3" type="ORF">ARTHRO_40197</name>
</gene>
<reference evidence="3 4" key="1">
    <citation type="submission" date="2014-02" db="EMBL/GenBank/DDBJ databases">
        <authorList>
            <person name="Genoscope - CEA"/>
        </authorList>
    </citation>
    <scope>NUCLEOTIDE SEQUENCE [LARGE SCALE GENOMIC DNA]</scope>
    <source>
        <strain evidence="3 4">PCC 8005</strain>
    </source>
</reference>
<dbReference type="GO" id="GO:0003677">
    <property type="term" value="F:DNA binding"/>
    <property type="evidence" value="ECO:0007669"/>
    <property type="project" value="InterPro"/>
</dbReference>
<feature type="active site" description="O-(5'-phospho-DNA)-serine intermediate" evidence="1">
    <location>
        <position position="61"/>
    </location>
</feature>
<evidence type="ECO:0000259" key="2">
    <source>
        <dbReference type="PROSITE" id="PS51736"/>
    </source>
</evidence>
<protein>
    <submittedName>
        <fullName evidence="3">Resolvase R80</fullName>
    </submittedName>
</protein>
<organism evidence="3 4">
    <name type="scientific">Limnospira indica PCC 8005</name>
    <dbReference type="NCBI Taxonomy" id="376219"/>
    <lineage>
        <taxon>Bacteria</taxon>
        <taxon>Bacillati</taxon>
        <taxon>Cyanobacteriota</taxon>
        <taxon>Cyanophyceae</taxon>
        <taxon>Oscillatoriophycideae</taxon>
        <taxon>Oscillatoriales</taxon>
        <taxon>Sirenicapillariaceae</taxon>
        <taxon>Limnospira</taxon>
    </lineage>
</organism>
<keyword evidence="4" id="KW-1185">Reference proteome</keyword>
<dbReference type="AlphaFoldDB" id="A0A9P1KFG6"/>
<dbReference type="GO" id="GO:0000150">
    <property type="term" value="F:DNA strand exchange activity"/>
    <property type="evidence" value="ECO:0007669"/>
    <property type="project" value="InterPro"/>
</dbReference>
<dbReference type="PANTHER" id="PTHR36172">
    <property type="match status" value="1"/>
</dbReference>
<evidence type="ECO:0000313" key="3">
    <source>
        <dbReference type="EMBL" id="CDM95791.1"/>
    </source>
</evidence>
<dbReference type="PANTHER" id="PTHR36172:SF1">
    <property type="entry name" value="RESOLVASE-RELATED"/>
    <property type="match status" value="1"/>
</dbReference>